<feature type="coiled-coil region" evidence="6">
    <location>
        <begin position="706"/>
        <end position="741"/>
    </location>
</feature>
<evidence type="ECO:0000256" key="2">
    <source>
        <dbReference type="ARBA" id="ARBA00022741"/>
    </source>
</evidence>
<keyword evidence="6" id="KW-0175">Coiled coil</keyword>
<keyword evidence="4" id="KW-0342">GTP-binding</keyword>
<dbReference type="Proteomes" id="UP001254832">
    <property type="component" value="Unassembled WGS sequence"/>
</dbReference>
<feature type="domain" description="Dynamin N-terminal" evidence="7">
    <location>
        <begin position="54"/>
        <end position="219"/>
    </location>
</feature>
<feature type="coiled-coil region" evidence="6">
    <location>
        <begin position="351"/>
        <end position="382"/>
    </location>
</feature>
<dbReference type="EMBL" id="JAVDTR010000015">
    <property type="protein sequence ID" value="MDR6726181.1"/>
    <property type="molecule type" value="Genomic_DNA"/>
</dbReference>
<evidence type="ECO:0000256" key="5">
    <source>
        <dbReference type="ARBA" id="ARBA00023136"/>
    </source>
</evidence>
<dbReference type="Gene3D" id="3.40.50.300">
    <property type="entry name" value="P-loop containing nucleotide triphosphate hydrolases"/>
    <property type="match status" value="1"/>
</dbReference>
<evidence type="ECO:0000313" key="9">
    <source>
        <dbReference type="Proteomes" id="UP001254832"/>
    </source>
</evidence>
<evidence type="ECO:0000256" key="3">
    <source>
        <dbReference type="ARBA" id="ARBA00022801"/>
    </source>
</evidence>
<dbReference type="GO" id="GO:0003924">
    <property type="term" value="F:GTPase activity"/>
    <property type="evidence" value="ECO:0007669"/>
    <property type="project" value="InterPro"/>
</dbReference>
<keyword evidence="2" id="KW-0547">Nucleotide-binding</keyword>
<evidence type="ECO:0000256" key="6">
    <source>
        <dbReference type="SAM" id="Coils"/>
    </source>
</evidence>
<feature type="coiled-coil region" evidence="6">
    <location>
        <begin position="486"/>
        <end position="544"/>
    </location>
</feature>
<dbReference type="GO" id="GO:0016020">
    <property type="term" value="C:membrane"/>
    <property type="evidence" value="ECO:0007669"/>
    <property type="project" value="UniProtKB-SubCell"/>
</dbReference>
<dbReference type="Gene3D" id="1.20.120.20">
    <property type="entry name" value="Apolipoprotein"/>
    <property type="match status" value="1"/>
</dbReference>
<proteinExistence type="predicted"/>
<evidence type="ECO:0000256" key="1">
    <source>
        <dbReference type="ARBA" id="ARBA00004370"/>
    </source>
</evidence>
<dbReference type="InterPro" id="IPR027094">
    <property type="entry name" value="Mitofusin_fam"/>
</dbReference>
<dbReference type="PANTHER" id="PTHR10465">
    <property type="entry name" value="TRANSMEMBRANE GTPASE FZO1"/>
    <property type="match status" value="1"/>
</dbReference>
<dbReference type="AlphaFoldDB" id="A0AAP5H928"/>
<dbReference type="SUPFAM" id="SSF52540">
    <property type="entry name" value="P-loop containing nucleoside triphosphate hydrolases"/>
    <property type="match status" value="1"/>
</dbReference>
<dbReference type="InterPro" id="IPR045063">
    <property type="entry name" value="Dynamin_N"/>
</dbReference>
<dbReference type="GO" id="GO:0005525">
    <property type="term" value="F:GTP binding"/>
    <property type="evidence" value="ECO:0007669"/>
    <property type="project" value="UniProtKB-KW"/>
</dbReference>
<evidence type="ECO:0000313" key="8">
    <source>
        <dbReference type="EMBL" id="MDR6726181.1"/>
    </source>
</evidence>
<accession>A0AAP5H928</accession>
<dbReference type="RefSeq" id="WP_310144173.1">
    <property type="nucleotide sequence ID" value="NZ_JAVDTR010000015.1"/>
</dbReference>
<feature type="coiled-coil region" evidence="6">
    <location>
        <begin position="593"/>
        <end position="655"/>
    </location>
</feature>
<sequence>MDTAWMKEQYEERKRRVLALLSDSKDYYAEKGLQDQAKSFETLHQHLNEGLFSIVVVGEFSAGKSTFLNALMGDKYLPSFTSETTATVNFLRHKDAGPQGCGSAVYYSDPIREPLYSDSSATTIERFVSTKSDLHVVSEIDRVELFLDSGFLQDGVMLIDSPGLNGVAEGHKEVTERQIEKSHACIFMFSAEQPGRQTDFEFLTHLRSKVDTIILVLNKIDVIKKNEQSVEDVVQNLKLNYHKFFPDQPLPEIWPVAAYPGLVARSGQPLSYRGKETHLQEEKDHYLTISRMEDFEQRLWRFLVQGEKTRQQLYAPVDRVKKLLAARQLELNGLREDLLSSKDSGGIVLELAALEEEIRGIEENLAEKKQDLFDEINRIVKETREHLKSSTYLMKQKLMSDVNEWTDLNNVQQDVEQFNSKMQKQYLQLTQKIHQSFLDEFAEMLQRGYQQYQQQIEAGITEKYEGMEFQLSGGLDANSFDFHFGLDEYRNRQDSYEQELDKLEQQMNTIVGERIQNDWLRTQKNELEEKLENLKLREQTYLASFGSRPIVDRIADEWVEEKRRGGMLGWVADAFVGKKQVTRTDYIVDDSARREYDERMAKKEQEFEAEAEQIKLQQQAIPDATKSPEHYRQAMSQLEKLNLKKRQEMEQFQHEFKEKFQKKYSAALRKVKGEIEDFIDSMEAEAEEVFVKQLRNRRNQLCDIAIDAIQSNLQQLIAEKQESLEIRKQQLDSSVEEKEALIQQCDGEIAIVQAILANAVSIATELEMIEVDSILQEEH</sequence>
<organism evidence="8 9">
    <name type="scientific">Paenibacillus amylolyticus</name>
    <dbReference type="NCBI Taxonomy" id="1451"/>
    <lineage>
        <taxon>Bacteria</taxon>
        <taxon>Bacillati</taxon>
        <taxon>Bacillota</taxon>
        <taxon>Bacilli</taxon>
        <taxon>Bacillales</taxon>
        <taxon>Paenibacillaceae</taxon>
        <taxon>Paenibacillus</taxon>
    </lineage>
</organism>
<evidence type="ECO:0000259" key="7">
    <source>
        <dbReference type="Pfam" id="PF00350"/>
    </source>
</evidence>
<dbReference type="Pfam" id="PF00350">
    <property type="entry name" value="Dynamin_N"/>
    <property type="match status" value="1"/>
</dbReference>
<keyword evidence="3" id="KW-0378">Hydrolase</keyword>
<keyword evidence="5" id="KW-0472">Membrane</keyword>
<dbReference type="InterPro" id="IPR027417">
    <property type="entry name" value="P-loop_NTPase"/>
</dbReference>
<comment type="subcellular location">
    <subcellularLocation>
        <location evidence="1">Membrane</location>
    </subcellularLocation>
</comment>
<comment type="caution">
    <text evidence="8">The sequence shown here is derived from an EMBL/GenBank/DDBJ whole genome shotgun (WGS) entry which is preliminary data.</text>
</comment>
<evidence type="ECO:0000256" key="4">
    <source>
        <dbReference type="ARBA" id="ARBA00023134"/>
    </source>
</evidence>
<dbReference type="PANTHER" id="PTHR10465:SF0">
    <property type="entry name" value="SARCALUMENIN"/>
    <property type="match status" value="1"/>
</dbReference>
<dbReference type="GO" id="GO:0008053">
    <property type="term" value="P:mitochondrial fusion"/>
    <property type="evidence" value="ECO:0007669"/>
    <property type="project" value="TreeGrafter"/>
</dbReference>
<reference evidence="8" key="1">
    <citation type="submission" date="2023-07" db="EMBL/GenBank/DDBJ databases">
        <title>Sorghum-associated microbial communities from plants grown in Nebraska, USA.</title>
        <authorList>
            <person name="Schachtman D."/>
        </authorList>
    </citation>
    <scope>NUCLEOTIDE SEQUENCE</scope>
    <source>
        <strain evidence="8">BE80</strain>
    </source>
</reference>
<protein>
    <submittedName>
        <fullName evidence="8">GTPase SAR1 family protein</fullName>
    </submittedName>
</protein>
<dbReference type="CDD" id="cd09912">
    <property type="entry name" value="DLP_2"/>
    <property type="match status" value="1"/>
</dbReference>
<gene>
    <name evidence="8" type="ORF">J2W91_004687</name>
</gene>
<name>A0AAP5H928_PAEAM</name>